<reference evidence="2" key="1">
    <citation type="submission" date="2019-12" db="EMBL/GenBank/DDBJ databases">
        <title>An insight into the sialome of adult female Ixodes ricinus ticks feeding for 6 days.</title>
        <authorList>
            <person name="Perner J."/>
            <person name="Ribeiro J.M.C."/>
        </authorList>
    </citation>
    <scope>NUCLEOTIDE SEQUENCE</scope>
    <source>
        <strain evidence="2">Semi-engorged</strain>
        <tissue evidence="2">Salivary glands</tissue>
    </source>
</reference>
<proteinExistence type="predicted"/>
<feature type="transmembrane region" description="Helical" evidence="1">
    <location>
        <begin position="12"/>
        <end position="36"/>
    </location>
</feature>
<dbReference type="EMBL" id="GIFC01000442">
    <property type="protein sequence ID" value="MXU82525.1"/>
    <property type="molecule type" value="Transcribed_RNA"/>
</dbReference>
<protein>
    <submittedName>
        <fullName evidence="2">Putative secreted protein</fullName>
    </submittedName>
</protein>
<keyword evidence="1" id="KW-0472">Membrane</keyword>
<name>A0A6B0U230_IXORI</name>
<keyword evidence="1" id="KW-1133">Transmembrane helix</keyword>
<keyword evidence="1" id="KW-0812">Transmembrane</keyword>
<sequence>MPQYYKPFEQLAFVHITKLLVAFCMAVSAYVEWWLIADDNLPTTLGAGTTDISVVRHQPSIYYTPFTPS</sequence>
<dbReference type="AlphaFoldDB" id="A0A6B0U230"/>
<organism evidence="2">
    <name type="scientific">Ixodes ricinus</name>
    <name type="common">Common tick</name>
    <name type="synonym">Acarus ricinus</name>
    <dbReference type="NCBI Taxonomy" id="34613"/>
    <lineage>
        <taxon>Eukaryota</taxon>
        <taxon>Metazoa</taxon>
        <taxon>Ecdysozoa</taxon>
        <taxon>Arthropoda</taxon>
        <taxon>Chelicerata</taxon>
        <taxon>Arachnida</taxon>
        <taxon>Acari</taxon>
        <taxon>Parasitiformes</taxon>
        <taxon>Ixodida</taxon>
        <taxon>Ixodoidea</taxon>
        <taxon>Ixodidae</taxon>
        <taxon>Ixodinae</taxon>
        <taxon>Ixodes</taxon>
    </lineage>
</organism>
<accession>A0A6B0U230</accession>
<evidence type="ECO:0000313" key="2">
    <source>
        <dbReference type="EMBL" id="MXU82525.1"/>
    </source>
</evidence>
<evidence type="ECO:0000256" key="1">
    <source>
        <dbReference type="SAM" id="Phobius"/>
    </source>
</evidence>